<name>W5XZI4_9CORY</name>
<dbReference type="eggNOG" id="ENOG5031MTQ">
    <property type="taxonomic scope" value="Bacteria"/>
</dbReference>
<keyword evidence="2" id="KW-1185">Reference proteome</keyword>
<proteinExistence type="predicted"/>
<protein>
    <submittedName>
        <fullName evidence="1">Uncharacterized protein</fullName>
    </submittedName>
</protein>
<dbReference type="Proteomes" id="UP000019222">
    <property type="component" value="Chromosome"/>
</dbReference>
<reference evidence="1 2" key="1">
    <citation type="submission" date="2013-02" db="EMBL/GenBank/DDBJ databases">
        <title>The complete genome sequence of Corynebacterium vitaeruminis DSM 20294.</title>
        <authorList>
            <person name="Ruckert C."/>
            <person name="Albersmeier A."/>
            <person name="Kalinowski J."/>
        </authorList>
    </citation>
    <scope>NUCLEOTIDE SEQUENCE [LARGE SCALE GENOMIC DNA]</scope>
    <source>
        <strain evidence="2">ATCC 10234</strain>
    </source>
</reference>
<dbReference type="STRING" id="1224164.B843_03370"/>
<organism evidence="1 2">
    <name type="scientific">Corynebacterium vitaeruminis DSM 20294</name>
    <dbReference type="NCBI Taxonomy" id="1224164"/>
    <lineage>
        <taxon>Bacteria</taxon>
        <taxon>Bacillati</taxon>
        <taxon>Actinomycetota</taxon>
        <taxon>Actinomycetes</taxon>
        <taxon>Mycobacteriales</taxon>
        <taxon>Corynebacteriaceae</taxon>
        <taxon>Corynebacterium</taxon>
    </lineage>
</organism>
<dbReference type="AlphaFoldDB" id="W5XZI4"/>
<dbReference type="PATRIC" id="fig|1224164.3.peg.670"/>
<sequence length="217" mass="23351">MSPRHTTMREIDLTLARTLKKVRELEARVATQRITVSAHPRTRVPGPLTYARMSTGQLAMAALAGAAIYHWSQQEQQFFEDELLSRGFDQALATWKGNDPAEVIDGETAVETPRFDQLASRITILTSNGLDNLAGAVDEVILGGDGRIPTALSPAETIEDMHLAGMDGEAIAAFEEGVGTSTISPTDEIDAQTALGLVQEEDAALVYEATDEQGLSL</sequence>
<dbReference type="EMBL" id="CP004353">
    <property type="protein sequence ID" value="AHI22065.1"/>
    <property type="molecule type" value="Genomic_DNA"/>
</dbReference>
<dbReference type="KEGG" id="cvt:B843_03370"/>
<dbReference type="HOGENOM" id="CLU_1270532_0_0_11"/>
<dbReference type="RefSeq" id="WP_025252116.1">
    <property type="nucleotide sequence ID" value="NZ_CP004353.1"/>
</dbReference>
<evidence type="ECO:0000313" key="2">
    <source>
        <dbReference type="Proteomes" id="UP000019222"/>
    </source>
</evidence>
<gene>
    <name evidence="1" type="ORF">B843_03370</name>
</gene>
<accession>W5XZI4</accession>
<evidence type="ECO:0000313" key="1">
    <source>
        <dbReference type="EMBL" id="AHI22065.1"/>
    </source>
</evidence>